<name>A0ABT8R5S7_9BACT</name>
<keyword evidence="3" id="KW-0731">Sigma factor</keyword>
<gene>
    <name evidence="7" type="ORF">Q0590_14405</name>
</gene>
<evidence type="ECO:0000256" key="3">
    <source>
        <dbReference type="ARBA" id="ARBA00023082"/>
    </source>
</evidence>
<dbReference type="InterPro" id="IPR039425">
    <property type="entry name" value="RNA_pol_sigma-70-like"/>
</dbReference>
<dbReference type="NCBIfam" id="TIGR02937">
    <property type="entry name" value="sigma70-ECF"/>
    <property type="match status" value="1"/>
</dbReference>
<feature type="domain" description="RNA polymerase sigma-70 region 2" evidence="5">
    <location>
        <begin position="27"/>
        <end position="91"/>
    </location>
</feature>
<dbReference type="CDD" id="cd06171">
    <property type="entry name" value="Sigma70_r4"/>
    <property type="match status" value="1"/>
</dbReference>
<evidence type="ECO:0000256" key="2">
    <source>
        <dbReference type="ARBA" id="ARBA00023015"/>
    </source>
</evidence>
<keyword evidence="4" id="KW-0804">Transcription</keyword>
<dbReference type="Gene3D" id="1.10.10.10">
    <property type="entry name" value="Winged helix-like DNA-binding domain superfamily/Winged helix DNA-binding domain"/>
    <property type="match status" value="1"/>
</dbReference>
<dbReference type="InterPro" id="IPR007627">
    <property type="entry name" value="RNA_pol_sigma70_r2"/>
</dbReference>
<evidence type="ECO:0000313" key="7">
    <source>
        <dbReference type="EMBL" id="MDO1447456.1"/>
    </source>
</evidence>
<evidence type="ECO:0000256" key="4">
    <source>
        <dbReference type="ARBA" id="ARBA00023163"/>
    </source>
</evidence>
<dbReference type="Proteomes" id="UP001168528">
    <property type="component" value="Unassembled WGS sequence"/>
</dbReference>
<keyword evidence="8" id="KW-1185">Reference proteome</keyword>
<dbReference type="SUPFAM" id="SSF88946">
    <property type="entry name" value="Sigma2 domain of RNA polymerase sigma factors"/>
    <property type="match status" value="1"/>
</dbReference>
<evidence type="ECO:0000256" key="1">
    <source>
        <dbReference type="ARBA" id="ARBA00010641"/>
    </source>
</evidence>
<dbReference type="Gene3D" id="1.10.1740.10">
    <property type="match status" value="1"/>
</dbReference>
<evidence type="ECO:0000259" key="5">
    <source>
        <dbReference type="Pfam" id="PF04542"/>
    </source>
</evidence>
<reference evidence="7" key="1">
    <citation type="submission" date="2023-07" db="EMBL/GenBank/DDBJ databases">
        <title>The genome sequence of Rhodocytophaga aerolata KACC 12507.</title>
        <authorList>
            <person name="Zhang X."/>
        </authorList>
    </citation>
    <scope>NUCLEOTIDE SEQUENCE</scope>
    <source>
        <strain evidence="7">KACC 12507</strain>
    </source>
</reference>
<feature type="domain" description="RNA polymerase sigma factor 70 region 4 type 2" evidence="6">
    <location>
        <begin position="121"/>
        <end position="172"/>
    </location>
</feature>
<protein>
    <submittedName>
        <fullName evidence="7">Sigma-70 family RNA polymerase sigma factor</fullName>
    </submittedName>
</protein>
<comment type="caution">
    <text evidence="7">The sequence shown here is derived from an EMBL/GenBank/DDBJ whole genome shotgun (WGS) entry which is preliminary data.</text>
</comment>
<dbReference type="PANTHER" id="PTHR43133">
    <property type="entry name" value="RNA POLYMERASE ECF-TYPE SIGMA FACTO"/>
    <property type="match status" value="1"/>
</dbReference>
<dbReference type="PANTHER" id="PTHR43133:SF46">
    <property type="entry name" value="RNA POLYMERASE SIGMA-70 FACTOR ECF SUBFAMILY"/>
    <property type="match status" value="1"/>
</dbReference>
<dbReference type="InterPro" id="IPR013324">
    <property type="entry name" value="RNA_pol_sigma_r3/r4-like"/>
</dbReference>
<organism evidence="7 8">
    <name type="scientific">Rhodocytophaga aerolata</name>
    <dbReference type="NCBI Taxonomy" id="455078"/>
    <lineage>
        <taxon>Bacteria</taxon>
        <taxon>Pseudomonadati</taxon>
        <taxon>Bacteroidota</taxon>
        <taxon>Cytophagia</taxon>
        <taxon>Cytophagales</taxon>
        <taxon>Rhodocytophagaceae</taxon>
        <taxon>Rhodocytophaga</taxon>
    </lineage>
</organism>
<dbReference type="EMBL" id="JAUKPO010000007">
    <property type="protein sequence ID" value="MDO1447456.1"/>
    <property type="molecule type" value="Genomic_DNA"/>
</dbReference>
<dbReference type="InterPro" id="IPR013325">
    <property type="entry name" value="RNA_pol_sigma_r2"/>
</dbReference>
<accession>A0ABT8R5S7</accession>
<comment type="similarity">
    <text evidence="1">Belongs to the sigma-70 factor family. ECF subfamily.</text>
</comment>
<dbReference type="InterPro" id="IPR036388">
    <property type="entry name" value="WH-like_DNA-bd_sf"/>
</dbReference>
<proteinExistence type="inferred from homology"/>
<keyword evidence="2" id="KW-0805">Transcription regulation</keyword>
<dbReference type="Pfam" id="PF04542">
    <property type="entry name" value="Sigma70_r2"/>
    <property type="match status" value="1"/>
</dbReference>
<evidence type="ECO:0000313" key="8">
    <source>
        <dbReference type="Proteomes" id="UP001168528"/>
    </source>
</evidence>
<dbReference type="SUPFAM" id="SSF88659">
    <property type="entry name" value="Sigma3 and sigma4 domains of RNA polymerase sigma factors"/>
    <property type="match status" value="1"/>
</dbReference>
<sequence length="188" mass="21642">MNPEPDERLAALIQACIKGDKNSQKALYKSFYGYAMSICMRYSMNREEAAEVMNDGFMKVFTKLTKYDTSRSFKGWLRKIMINTALDNYRHNLKHYYQQDIETSPDVSASGNVLADMAYEDIVGLVQKLSPAYRTAFNLYVMDGYTHEEIAEMLSISVGTSKSNLSKARENLRSLLKKNKDEYARYSR</sequence>
<dbReference type="Pfam" id="PF08281">
    <property type="entry name" value="Sigma70_r4_2"/>
    <property type="match status" value="1"/>
</dbReference>
<evidence type="ECO:0000259" key="6">
    <source>
        <dbReference type="Pfam" id="PF08281"/>
    </source>
</evidence>
<dbReference type="InterPro" id="IPR013249">
    <property type="entry name" value="RNA_pol_sigma70_r4_t2"/>
</dbReference>
<dbReference type="InterPro" id="IPR014284">
    <property type="entry name" value="RNA_pol_sigma-70_dom"/>
</dbReference>